<dbReference type="Proteomes" id="UP001651690">
    <property type="component" value="Unassembled WGS sequence"/>
</dbReference>
<dbReference type="InterPro" id="IPR013767">
    <property type="entry name" value="PAS_fold"/>
</dbReference>
<name>A0ABT1M4F6_9MYCO</name>
<sequence>MNDDEGARRSDALLGFVPASALFEQLPVPLLAIDVAGVIVAANAAMSDMTGFTVDEMLGRRADWLILDDIDPNAGSLRGWQRLAGRTVAISHATAPLAYAHISQPLVLGAGSDTLVLMFEDLTEPIWMGDLGAAQDGTTRSS</sequence>
<dbReference type="Gene3D" id="3.30.450.20">
    <property type="entry name" value="PAS domain"/>
    <property type="match status" value="1"/>
</dbReference>
<dbReference type="RefSeq" id="WP_255060995.1">
    <property type="nucleotide sequence ID" value="NZ_JANDBD010000006.1"/>
</dbReference>
<dbReference type="EMBL" id="JANDBD010000006">
    <property type="protein sequence ID" value="MCP9273682.1"/>
    <property type="molecule type" value="Genomic_DNA"/>
</dbReference>
<proteinExistence type="predicted"/>
<accession>A0ABT1M4F6</accession>
<dbReference type="Pfam" id="PF00989">
    <property type="entry name" value="PAS"/>
    <property type="match status" value="1"/>
</dbReference>
<reference evidence="2 3" key="1">
    <citation type="submission" date="2022-06" db="EMBL/GenBank/DDBJ databases">
        <title>Mycolicibacterium sp. CAU 1645 isolated from seawater.</title>
        <authorList>
            <person name="Kim W."/>
        </authorList>
    </citation>
    <scope>NUCLEOTIDE SEQUENCE [LARGE SCALE GENOMIC DNA]</scope>
    <source>
        <strain evidence="2 3">CAU 1645</strain>
    </source>
</reference>
<dbReference type="InterPro" id="IPR000014">
    <property type="entry name" value="PAS"/>
</dbReference>
<evidence type="ECO:0000259" key="1">
    <source>
        <dbReference type="PROSITE" id="PS50112"/>
    </source>
</evidence>
<comment type="caution">
    <text evidence="2">The sequence shown here is derived from an EMBL/GenBank/DDBJ whole genome shotgun (WGS) entry which is preliminary data.</text>
</comment>
<evidence type="ECO:0000313" key="2">
    <source>
        <dbReference type="EMBL" id="MCP9273682.1"/>
    </source>
</evidence>
<dbReference type="CDD" id="cd00130">
    <property type="entry name" value="PAS"/>
    <property type="match status" value="1"/>
</dbReference>
<dbReference type="InterPro" id="IPR035965">
    <property type="entry name" value="PAS-like_dom_sf"/>
</dbReference>
<dbReference type="SMART" id="SM00091">
    <property type="entry name" value="PAS"/>
    <property type="match status" value="1"/>
</dbReference>
<keyword evidence="3" id="KW-1185">Reference proteome</keyword>
<dbReference type="PROSITE" id="PS50112">
    <property type="entry name" value="PAS"/>
    <property type="match status" value="1"/>
</dbReference>
<protein>
    <submittedName>
        <fullName evidence="2">PAS domain-containing protein</fullName>
    </submittedName>
</protein>
<gene>
    <name evidence="2" type="ORF">NM203_15945</name>
</gene>
<evidence type="ECO:0000313" key="3">
    <source>
        <dbReference type="Proteomes" id="UP001651690"/>
    </source>
</evidence>
<dbReference type="NCBIfam" id="TIGR00229">
    <property type="entry name" value="sensory_box"/>
    <property type="match status" value="1"/>
</dbReference>
<dbReference type="SUPFAM" id="SSF55785">
    <property type="entry name" value="PYP-like sensor domain (PAS domain)"/>
    <property type="match status" value="1"/>
</dbReference>
<feature type="domain" description="PAS" evidence="1">
    <location>
        <begin position="22"/>
        <end position="73"/>
    </location>
</feature>
<organism evidence="2 3">
    <name type="scientific">Mycolicibacterium arenosum</name>
    <dbReference type="NCBI Taxonomy" id="2952157"/>
    <lineage>
        <taxon>Bacteria</taxon>
        <taxon>Bacillati</taxon>
        <taxon>Actinomycetota</taxon>
        <taxon>Actinomycetes</taxon>
        <taxon>Mycobacteriales</taxon>
        <taxon>Mycobacteriaceae</taxon>
        <taxon>Mycolicibacterium</taxon>
    </lineage>
</organism>